<organism evidence="1 2">
    <name type="scientific">Colletotrichum gloeosporioides (strain Cg-14)</name>
    <name type="common">Anthracnose fungus</name>
    <name type="synonym">Glomerella cingulata</name>
    <dbReference type="NCBI Taxonomy" id="1237896"/>
    <lineage>
        <taxon>Eukaryota</taxon>
        <taxon>Fungi</taxon>
        <taxon>Dikarya</taxon>
        <taxon>Ascomycota</taxon>
        <taxon>Pezizomycotina</taxon>
        <taxon>Sordariomycetes</taxon>
        <taxon>Hypocreomycetidae</taxon>
        <taxon>Glomerellales</taxon>
        <taxon>Glomerellaceae</taxon>
        <taxon>Colletotrichum</taxon>
        <taxon>Colletotrichum gloeosporioides species complex</taxon>
    </lineage>
</organism>
<gene>
    <name evidence="1" type="ORF">CGLO_14412</name>
</gene>
<dbReference type="AlphaFoldDB" id="T0K1C4"/>
<sequence>MLGGSGNNRYGEPLLPN</sequence>
<dbReference type="HOGENOM" id="CLU_3431990_0_0_1"/>
<comment type="caution">
    <text evidence="1">The sequence shown here is derived from an EMBL/GenBank/DDBJ whole genome shotgun (WGS) entry which is preliminary data.</text>
</comment>
<dbReference type="EMBL" id="AMYD01003356">
    <property type="protein sequence ID" value="EQB46528.1"/>
    <property type="molecule type" value="Genomic_DNA"/>
</dbReference>
<name>T0K1C4_COLGC</name>
<accession>T0K1C4</accession>
<reference evidence="2" key="1">
    <citation type="journal article" date="2013" name="Mol. Plant Microbe Interact.">
        <title>Global aspects of pacC regulation of pathogenicity genes in Colletotrichum gloeosporioides as revealed by transcriptome analysis.</title>
        <authorList>
            <person name="Alkan N."/>
            <person name="Meng X."/>
            <person name="Friedlander G."/>
            <person name="Reuveni E."/>
            <person name="Sukno S."/>
            <person name="Sherman A."/>
            <person name="Thon M."/>
            <person name="Fluhr R."/>
            <person name="Prusky D."/>
        </authorList>
    </citation>
    <scope>NUCLEOTIDE SEQUENCE [LARGE SCALE GENOMIC DNA]</scope>
    <source>
        <strain evidence="2">Cg-14</strain>
    </source>
</reference>
<proteinExistence type="predicted"/>
<evidence type="ECO:0000313" key="1">
    <source>
        <dbReference type="EMBL" id="EQB46528.1"/>
    </source>
</evidence>
<protein>
    <submittedName>
        <fullName evidence="1">Uncharacterized protein</fullName>
    </submittedName>
</protein>
<dbReference type="Proteomes" id="UP000015530">
    <property type="component" value="Unassembled WGS sequence"/>
</dbReference>
<evidence type="ECO:0000313" key="2">
    <source>
        <dbReference type="Proteomes" id="UP000015530"/>
    </source>
</evidence>